<evidence type="ECO:0000256" key="6">
    <source>
        <dbReference type="SAM" id="Phobius"/>
    </source>
</evidence>
<dbReference type="Gene3D" id="1.20.120.980">
    <property type="entry name" value="Serine carboxypeptidase S28, SKS domain"/>
    <property type="match status" value="1"/>
</dbReference>
<reference evidence="7 8" key="1">
    <citation type="journal article" date="2014" name="Genome Biol. Evol.">
        <title>The secreted proteins of Achlya hypogyna and Thraustotheca clavata identify the ancestral oomycete secretome and reveal gene acquisitions by horizontal gene transfer.</title>
        <authorList>
            <person name="Misner I."/>
            <person name="Blouin N."/>
            <person name="Leonard G."/>
            <person name="Richards T.A."/>
            <person name="Lane C.E."/>
        </authorList>
    </citation>
    <scope>NUCLEOTIDE SEQUENCE [LARGE SCALE GENOMIC DNA]</scope>
    <source>
        <strain evidence="7 8">ATCC 34112</strain>
    </source>
</reference>
<comment type="caution">
    <text evidence="7">The sequence shown here is derived from an EMBL/GenBank/DDBJ whole genome shotgun (WGS) entry which is preliminary data.</text>
</comment>
<dbReference type="AlphaFoldDB" id="A0A1V9YUI4"/>
<dbReference type="Proteomes" id="UP000243217">
    <property type="component" value="Unassembled WGS sequence"/>
</dbReference>
<accession>A0A1V9YUI4</accession>
<sequence length="424" mass="47978">MHERLPLIKYRNSTWRHYYILAIVCGCLGLIGLATTINYQPKTKTHLDFSGDLIQRCTVHRIVQSLDHFQAYPGEFEQRYFICNEFWKSTTDPIFFYAGNEANVELYLNHTGLMWESAHEFNALLIFAEHRYFGESMPKQKPNISLGEYAVHLSSQQALADFAVLINHIKKVLKAPLSPVVAFGGSYGGMLAAWMRLKYPHLIHGTIAASAPMLSFLGFHPPMNLAEFSRIVTYDASEAAGAAPNCALNIRQAWSHLFAFGASNDTAHQLDNIFNICPGRSLTSHDRLKQFANWAKDAYENMAMGNYPYPTSYITGGDRVLPAFPMRAACEPMGKKLESPEDYLRALKASIDVYYNTSGTLSCHSFKADEAVDYWNYLNCADMYTPTDQTGVDDMFWMEMHNISADNEVCKQTWGVSVRPFWPS</sequence>
<keyword evidence="7" id="KW-0121">Carboxypeptidase</keyword>
<evidence type="ECO:0000313" key="7">
    <source>
        <dbReference type="EMBL" id="OQR89455.1"/>
    </source>
</evidence>
<dbReference type="InterPro" id="IPR008758">
    <property type="entry name" value="Peptidase_S28"/>
</dbReference>
<dbReference type="GO" id="GO:0006508">
    <property type="term" value="P:proteolysis"/>
    <property type="evidence" value="ECO:0007669"/>
    <property type="project" value="UniProtKB-KW"/>
</dbReference>
<organism evidence="7 8">
    <name type="scientific">Thraustotheca clavata</name>
    <dbReference type="NCBI Taxonomy" id="74557"/>
    <lineage>
        <taxon>Eukaryota</taxon>
        <taxon>Sar</taxon>
        <taxon>Stramenopiles</taxon>
        <taxon>Oomycota</taxon>
        <taxon>Saprolegniomycetes</taxon>
        <taxon>Saprolegniales</taxon>
        <taxon>Achlyaceae</taxon>
        <taxon>Thraustotheca</taxon>
    </lineage>
</organism>
<dbReference type="PANTHER" id="PTHR11010:SF38">
    <property type="entry name" value="LYSOSOMAL PRO-X CARBOXYPEPTIDASE"/>
    <property type="match status" value="1"/>
</dbReference>
<keyword evidence="2" id="KW-0645">Protease</keyword>
<evidence type="ECO:0000256" key="4">
    <source>
        <dbReference type="ARBA" id="ARBA00022801"/>
    </source>
</evidence>
<evidence type="ECO:0000256" key="5">
    <source>
        <dbReference type="ARBA" id="ARBA00023180"/>
    </source>
</evidence>
<feature type="non-terminal residue" evidence="7">
    <location>
        <position position="424"/>
    </location>
</feature>
<dbReference type="InterPro" id="IPR042269">
    <property type="entry name" value="Ser_carbopepase_S28_SKS"/>
</dbReference>
<keyword evidence="5" id="KW-0325">Glycoprotein</keyword>
<dbReference type="EMBL" id="JNBS01002740">
    <property type="protein sequence ID" value="OQR89455.1"/>
    <property type="molecule type" value="Genomic_DNA"/>
</dbReference>
<dbReference type="InterPro" id="IPR029058">
    <property type="entry name" value="AB_hydrolase_fold"/>
</dbReference>
<keyword evidence="4" id="KW-0378">Hydrolase</keyword>
<keyword evidence="6" id="KW-0812">Transmembrane</keyword>
<keyword evidence="3" id="KW-0732">Signal</keyword>
<protein>
    <submittedName>
        <fullName evidence="7">Lysosomal Pro-X carboxypeptidase</fullName>
    </submittedName>
</protein>
<dbReference type="GO" id="GO:0004180">
    <property type="term" value="F:carboxypeptidase activity"/>
    <property type="evidence" value="ECO:0007669"/>
    <property type="project" value="UniProtKB-KW"/>
</dbReference>
<dbReference type="Gene3D" id="3.40.50.1820">
    <property type="entry name" value="alpha/beta hydrolase"/>
    <property type="match status" value="1"/>
</dbReference>
<keyword evidence="8" id="KW-1185">Reference proteome</keyword>
<evidence type="ECO:0000256" key="1">
    <source>
        <dbReference type="ARBA" id="ARBA00011079"/>
    </source>
</evidence>
<dbReference type="PANTHER" id="PTHR11010">
    <property type="entry name" value="PROTEASE S28 PRO-X CARBOXYPEPTIDASE-RELATED"/>
    <property type="match status" value="1"/>
</dbReference>
<comment type="similarity">
    <text evidence="1">Belongs to the peptidase S28 family.</text>
</comment>
<gene>
    <name evidence="7" type="ORF">THRCLA_09731</name>
</gene>
<proteinExistence type="inferred from homology"/>
<evidence type="ECO:0000313" key="8">
    <source>
        <dbReference type="Proteomes" id="UP000243217"/>
    </source>
</evidence>
<dbReference type="GO" id="GO:0008239">
    <property type="term" value="F:dipeptidyl-peptidase activity"/>
    <property type="evidence" value="ECO:0007669"/>
    <property type="project" value="TreeGrafter"/>
</dbReference>
<feature type="transmembrane region" description="Helical" evidence="6">
    <location>
        <begin position="18"/>
        <end position="39"/>
    </location>
</feature>
<name>A0A1V9YUI4_9STRA</name>
<dbReference type="PROSITE" id="PS51257">
    <property type="entry name" value="PROKAR_LIPOPROTEIN"/>
    <property type="match status" value="1"/>
</dbReference>
<dbReference type="OrthoDB" id="2130629at2759"/>
<dbReference type="STRING" id="74557.A0A1V9YUI4"/>
<dbReference type="GO" id="GO:0070008">
    <property type="term" value="F:serine-type exopeptidase activity"/>
    <property type="evidence" value="ECO:0007669"/>
    <property type="project" value="InterPro"/>
</dbReference>
<dbReference type="SUPFAM" id="SSF53474">
    <property type="entry name" value="alpha/beta-Hydrolases"/>
    <property type="match status" value="1"/>
</dbReference>
<keyword evidence="6" id="KW-0472">Membrane</keyword>
<evidence type="ECO:0000256" key="2">
    <source>
        <dbReference type="ARBA" id="ARBA00022670"/>
    </source>
</evidence>
<evidence type="ECO:0000256" key="3">
    <source>
        <dbReference type="ARBA" id="ARBA00022729"/>
    </source>
</evidence>
<dbReference type="Pfam" id="PF05577">
    <property type="entry name" value="Peptidase_S28"/>
    <property type="match status" value="1"/>
</dbReference>
<keyword evidence="6" id="KW-1133">Transmembrane helix</keyword>